<gene>
    <name evidence="1" type="ORF">CEXT_28701</name>
</gene>
<dbReference type="PANTHER" id="PTHR24024">
    <property type="entry name" value="PULMONARY SURFACTANT-ASSOCIATED PROTEIN A"/>
    <property type="match status" value="1"/>
</dbReference>
<accession>A0AAV4PZH6</accession>
<reference evidence="1 2" key="1">
    <citation type="submission" date="2021-06" db="EMBL/GenBank/DDBJ databases">
        <title>Caerostris extrusa draft genome.</title>
        <authorList>
            <person name="Kono N."/>
            <person name="Arakawa K."/>
        </authorList>
    </citation>
    <scope>NUCLEOTIDE SEQUENCE [LARGE SCALE GENOMIC DNA]</scope>
</reference>
<organism evidence="1 2">
    <name type="scientific">Caerostris extrusa</name>
    <name type="common">Bark spider</name>
    <name type="synonym">Caerostris bankana</name>
    <dbReference type="NCBI Taxonomy" id="172846"/>
    <lineage>
        <taxon>Eukaryota</taxon>
        <taxon>Metazoa</taxon>
        <taxon>Ecdysozoa</taxon>
        <taxon>Arthropoda</taxon>
        <taxon>Chelicerata</taxon>
        <taxon>Arachnida</taxon>
        <taxon>Araneae</taxon>
        <taxon>Araneomorphae</taxon>
        <taxon>Entelegynae</taxon>
        <taxon>Araneoidea</taxon>
        <taxon>Araneidae</taxon>
        <taxon>Caerostris</taxon>
    </lineage>
</organism>
<dbReference type="InterPro" id="IPR051077">
    <property type="entry name" value="Ca-dependent_lectin"/>
</dbReference>
<evidence type="ECO:0000313" key="1">
    <source>
        <dbReference type="EMBL" id="GIY02266.1"/>
    </source>
</evidence>
<comment type="caution">
    <text evidence="1">The sequence shown here is derived from an EMBL/GenBank/DDBJ whole genome shotgun (WGS) entry which is preliminary data.</text>
</comment>
<proteinExistence type="predicted"/>
<dbReference type="Proteomes" id="UP001054945">
    <property type="component" value="Unassembled WGS sequence"/>
</dbReference>
<keyword evidence="2" id="KW-1185">Reference proteome</keyword>
<dbReference type="PANTHER" id="PTHR24024:SF18">
    <property type="entry name" value="SHORT-CHAIN COLLAGEN C4-LIKE"/>
    <property type="match status" value="1"/>
</dbReference>
<name>A0AAV4PZH6_CAEEX</name>
<dbReference type="GO" id="GO:0005615">
    <property type="term" value="C:extracellular space"/>
    <property type="evidence" value="ECO:0007669"/>
    <property type="project" value="TreeGrafter"/>
</dbReference>
<dbReference type="AlphaFoldDB" id="A0AAV4PZH6"/>
<dbReference type="EMBL" id="BPLR01005428">
    <property type="protein sequence ID" value="GIY02266.1"/>
    <property type="molecule type" value="Genomic_DNA"/>
</dbReference>
<protein>
    <submittedName>
        <fullName evidence="1">Uncharacterized protein</fullName>
    </submittedName>
</protein>
<sequence>MNNLLVSAGNFSRLQEDLKDMSSLEINYYATVPIKGIPNTMESLMELVEEFPEQTQKVNNGTGVPLNMELFPLSALDSNVPRYLESKTLVDQLDLLESQFDDIRATKKALQEWMLNVPPVLSQEIEDEIGEFNDELEKVSFVFYKVLGNMNLAEDAGVEQFKDAFDAYAAGGTSLPDKYFRKYNLLKHKVIQSSGVLTLDVGGAMYTHWGKSDCETKGAETMYSGIIASTDQPKGGSANIICLADDPEYDEDTSPYNRHHRFYSKLTPIRVQGRNVTSEKAVACSMCFVQERTSATVFPARTKCPSEWTLEYSGFLMTKDLRSRKGDYICVDSQSEASAHQTLILDRTDTRDHISDVKIGCGTLPCATFQKDSLLPCVVCSY</sequence>
<evidence type="ECO:0000313" key="2">
    <source>
        <dbReference type="Proteomes" id="UP001054945"/>
    </source>
</evidence>